<evidence type="ECO:0000313" key="2">
    <source>
        <dbReference type="EnsemblPlants" id="OB07G28870.1"/>
    </source>
</evidence>
<organism evidence="2">
    <name type="scientific">Oryza brachyantha</name>
    <name type="common">malo sina</name>
    <dbReference type="NCBI Taxonomy" id="4533"/>
    <lineage>
        <taxon>Eukaryota</taxon>
        <taxon>Viridiplantae</taxon>
        <taxon>Streptophyta</taxon>
        <taxon>Embryophyta</taxon>
        <taxon>Tracheophyta</taxon>
        <taxon>Spermatophyta</taxon>
        <taxon>Magnoliopsida</taxon>
        <taxon>Liliopsida</taxon>
        <taxon>Poales</taxon>
        <taxon>Poaceae</taxon>
        <taxon>BOP clade</taxon>
        <taxon>Oryzoideae</taxon>
        <taxon>Oryzeae</taxon>
        <taxon>Oryzinae</taxon>
        <taxon>Oryza</taxon>
    </lineage>
</organism>
<keyword evidence="3" id="KW-1185">Reference proteome</keyword>
<evidence type="ECO:0000313" key="3">
    <source>
        <dbReference type="Proteomes" id="UP000006038"/>
    </source>
</evidence>
<name>J3MNA5_ORYBR</name>
<dbReference type="HOGENOM" id="CLU_2149754_0_0_1"/>
<dbReference type="Proteomes" id="UP000006038">
    <property type="component" value="Chromosome 7"/>
</dbReference>
<proteinExistence type="predicted"/>
<evidence type="ECO:0000256" key="1">
    <source>
        <dbReference type="SAM" id="MobiDB-lite"/>
    </source>
</evidence>
<reference evidence="2" key="1">
    <citation type="journal article" date="2013" name="Nat. Commun.">
        <title>Whole-genome sequencing of Oryza brachyantha reveals mechanisms underlying Oryza genome evolution.</title>
        <authorList>
            <person name="Chen J."/>
            <person name="Huang Q."/>
            <person name="Gao D."/>
            <person name="Wang J."/>
            <person name="Lang Y."/>
            <person name="Liu T."/>
            <person name="Li B."/>
            <person name="Bai Z."/>
            <person name="Luis Goicoechea J."/>
            <person name="Liang C."/>
            <person name="Chen C."/>
            <person name="Zhang W."/>
            <person name="Sun S."/>
            <person name="Liao Y."/>
            <person name="Zhang X."/>
            <person name="Yang L."/>
            <person name="Song C."/>
            <person name="Wang M."/>
            <person name="Shi J."/>
            <person name="Liu G."/>
            <person name="Liu J."/>
            <person name="Zhou H."/>
            <person name="Zhou W."/>
            <person name="Yu Q."/>
            <person name="An N."/>
            <person name="Chen Y."/>
            <person name="Cai Q."/>
            <person name="Wang B."/>
            <person name="Liu B."/>
            <person name="Min J."/>
            <person name="Huang Y."/>
            <person name="Wu H."/>
            <person name="Li Z."/>
            <person name="Zhang Y."/>
            <person name="Yin Y."/>
            <person name="Song W."/>
            <person name="Jiang J."/>
            <person name="Jackson S.A."/>
            <person name="Wing R.A."/>
            <person name="Wang J."/>
            <person name="Chen M."/>
        </authorList>
    </citation>
    <scope>NUCLEOTIDE SEQUENCE [LARGE SCALE GENOMIC DNA]</scope>
    <source>
        <strain evidence="2">cv. IRGC 101232</strain>
    </source>
</reference>
<sequence length="112" mass="13101">MPIHFKPETFIKILTQQQPQNNTNLFTYKKGSKKKKSAKHDLVEPASRSPNNQHRKMSDFYSPFLFFSFLIPHDQPTSFLSMWRSVVFLALSRPRNRILASFCHSPSETSTR</sequence>
<dbReference type="AlphaFoldDB" id="J3MNA5"/>
<dbReference type="Gramene" id="OB07G28870.1">
    <property type="protein sequence ID" value="OB07G28870.1"/>
    <property type="gene ID" value="OB07G28870"/>
</dbReference>
<accession>J3MNA5</accession>
<feature type="region of interest" description="Disordered" evidence="1">
    <location>
        <begin position="22"/>
        <end position="54"/>
    </location>
</feature>
<reference evidence="2" key="2">
    <citation type="submission" date="2013-04" db="UniProtKB">
        <authorList>
            <consortium name="EnsemblPlants"/>
        </authorList>
    </citation>
    <scope>IDENTIFICATION</scope>
</reference>
<protein>
    <submittedName>
        <fullName evidence="2">Uncharacterized protein</fullName>
    </submittedName>
</protein>
<dbReference type="EnsemblPlants" id="OB07G28870.1">
    <property type="protein sequence ID" value="OB07G28870.1"/>
    <property type="gene ID" value="OB07G28870"/>
</dbReference>